<dbReference type="GO" id="GO:0005886">
    <property type="term" value="C:plasma membrane"/>
    <property type="evidence" value="ECO:0007669"/>
    <property type="project" value="UniProtKB-SubCell"/>
</dbReference>
<evidence type="ECO:0000256" key="5">
    <source>
        <dbReference type="ARBA" id="ARBA00023136"/>
    </source>
</evidence>
<feature type="transmembrane region" description="Helical" evidence="6">
    <location>
        <begin position="298"/>
        <end position="315"/>
    </location>
</feature>
<keyword evidence="2" id="KW-1003">Cell membrane</keyword>
<dbReference type="Pfam" id="PF03553">
    <property type="entry name" value="Na_H_antiporter"/>
    <property type="match status" value="1"/>
</dbReference>
<feature type="transmembrane region" description="Helical" evidence="6">
    <location>
        <begin position="394"/>
        <end position="413"/>
    </location>
</feature>
<feature type="transmembrane region" description="Helical" evidence="6">
    <location>
        <begin position="486"/>
        <end position="504"/>
    </location>
</feature>
<organism evidence="8 9">
    <name type="scientific">Turicimonas muris</name>
    <dbReference type="NCBI Taxonomy" id="1796652"/>
    <lineage>
        <taxon>Bacteria</taxon>
        <taxon>Pseudomonadati</taxon>
        <taxon>Pseudomonadota</taxon>
        <taxon>Betaproteobacteria</taxon>
        <taxon>Burkholderiales</taxon>
        <taxon>Sutterellaceae</taxon>
        <taxon>Turicimonas</taxon>
    </lineage>
</organism>
<comment type="caution">
    <text evidence="8">The sequence shown here is derived from an EMBL/GenBank/DDBJ whole genome shotgun (WGS) entry which is preliminary data.</text>
</comment>
<keyword evidence="3 6" id="KW-0812">Transmembrane</keyword>
<evidence type="ECO:0000256" key="4">
    <source>
        <dbReference type="ARBA" id="ARBA00022989"/>
    </source>
</evidence>
<evidence type="ECO:0000259" key="7">
    <source>
        <dbReference type="Pfam" id="PF03553"/>
    </source>
</evidence>
<accession>A0A227KRS5</accession>
<feature type="transmembrane region" description="Helical" evidence="6">
    <location>
        <begin position="154"/>
        <end position="176"/>
    </location>
</feature>
<name>A0A227KRS5_9BURK</name>
<evidence type="ECO:0000313" key="8">
    <source>
        <dbReference type="EMBL" id="OXE50315.1"/>
    </source>
</evidence>
<evidence type="ECO:0000256" key="1">
    <source>
        <dbReference type="ARBA" id="ARBA00004651"/>
    </source>
</evidence>
<sequence>MDPYAAGWLSIIPPVVAIVLALITKEVFSSLMIGILSGAYIYSFGSGAADPMVKGLEVTFKLMGDKVDFQILLFCTLLGALVYVLGMSGGTRKYGEIAREKIKSRRSSILATFGLSFLIFIDDYFNCLTVGTVMRPLTDSYRVSREKLAYIIDSTAAPMCIIAPISSWAAAVGSSLKSTGQFESDFQAFVSSIPFNFYAIFCLLLVFYLSLTNRDFGPMRLAEERALSKALKEVENEITDKPKHLPSTRGTIWDMLVPLIALIVFAVLAFMYDGGYWGDDPAYHTFAASLGNCSASKALVWASFGAIVVAMAMYIPRGIVKFGSFMEGCIEGMKLMLPANIILVLAWTLSGVCRDLLLTQTFVQGFVAGGTGLDYFLPVVIFIIAGLLSFSTGTAWGTFGILIPIAVPVAISVDPSLTVVCLSATLAGSVFGDHCSPISDTTILSSAGSGCSHMSHVTTQLPYAWFVAGCCVVGYLAAGLSHGNWIISFGATFVAFAGFLAVMWNRSFDVKKFENMLSVEEKMAAAK</sequence>
<protein>
    <submittedName>
        <fullName evidence="8">Sodium:proton antiporter</fullName>
    </submittedName>
</protein>
<comment type="subcellular location">
    <subcellularLocation>
        <location evidence="1">Cell membrane</location>
        <topology evidence="1">Multi-pass membrane protein</topology>
    </subcellularLocation>
</comment>
<feature type="transmembrane region" description="Helical" evidence="6">
    <location>
        <begin position="69"/>
        <end position="88"/>
    </location>
</feature>
<feature type="transmembrane region" description="Helical" evidence="6">
    <location>
        <begin position="109"/>
        <end position="134"/>
    </location>
</feature>
<feature type="transmembrane region" description="Helical" evidence="6">
    <location>
        <begin position="365"/>
        <end position="388"/>
    </location>
</feature>
<feature type="transmembrane region" description="Helical" evidence="6">
    <location>
        <begin position="255"/>
        <end position="277"/>
    </location>
</feature>
<reference evidence="9" key="1">
    <citation type="submission" date="2017-05" db="EMBL/GenBank/DDBJ databases">
        <title>Improved OligoMM genomes.</title>
        <authorList>
            <person name="Garzetti D."/>
        </authorList>
    </citation>
    <scope>NUCLEOTIDE SEQUENCE [LARGE SCALE GENOMIC DNA]</scope>
    <source>
        <strain evidence="9">YL45</strain>
    </source>
</reference>
<dbReference type="EMBL" id="NHMP01000002">
    <property type="protein sequence ID" value="OXE50315.1"/>
    <property type="molecule type" value="Genomic_DNA"/>
</dbReference>
<keyword evidence="9" id="KW-1185">Reference proteome</keyword>
<dbReference type="GeneID" id="78363563"/>
<dbReference type="AlphaFoldDB" id="A0A227KRS5"/>
<gene>
    <name evidence="8" type="ORF">ADH67_04820</name>
</gene>
<dbReference type="PANTHER" id="PTHR43478">
    <property type="entry name" value="NA+/H+ ANTIPORTER-RELATED"/>
    <property type="match status" value="1"/>
</dbReference>
<keyword evidence="4 6" id="KW-1133">Transmembrane helix</keyword>
<feature type="domain" description="Na+/H+ antiporter NhaC-like C-terminal" evidence="7">
    <location>
        <begin position="185"/>
        <end position="479"/>
    </location>
</feature>
<feature type="transmembrane region" description="Helical" evidence="6">
    <location>
        <begin position="335"/>
        <end position="353"/>
    </location>
</feature>
<dbReference type="RefSeq" id="WP_066591797.1">
    <property type="nucleotide sequence ID" value="NZ_CAJTBZ010000048.1"/>
</dbReference>
<feature type="transmembrane region" description="Helical" evidence="6">
    <location>
        <begin position="463"/>
        <end position="480"/>
    </location>
</feature>
<evidence type="ECO:0000313" key="9">
    <source>
        <dbReference type="Proteomes" id="UP000214610"/>
    </source>
</evidence>
<proteinExistence type="predicted"/>
<evidence type="ECO:0000256" key="3">
    <source>
        <dbReference type="ARBA" id="ARBA00022692"/>
    </source>
</evidence>
<evidence type="ECO:0000256" key="2">
    <source>
        <dbReference type="ARBA" id="ARBA00022475"/>
    </source>
</evidence>
<keyword evidence="5 6" id="KW-0472">Membrane</keyword>
<evidence type="ECO:0000256" key="6">
    <source>
        <dbReference type="SAM" id="Phobius"/>
    </source>
</evidence>
<feature type="transmembrane region" description="Helical" evidence="6">
    <location>
        <begin position="6"/>
        <end position="24"/>
    </location>
</feature>
<dbReference type="Proteomes" id="UP000214610">
    <property type="component" value="Unassembled WGS sequence"/>
</dbReference>
<feature type="transmembrane region" description="Helical" evidence="6">
    <location>
        <begin position="31"/>
        <end position="49"/>
    </location>
</feature>
<dbReference type="InterPro" id="IPR018461">
    <property type="entry name" value="Na/H_Antiport_NhaC-like_C"/>
</dbReference>
<feature type="transmembrane region" description="Helical" evidence="6">
    <location>
        <begin position="188"/>
        <end position="211"/>
    </location>
</feature>
<dbReference type="PANTHER" id="PTHR43478:SF1">
    <property type="entry name" value="NA+_H+ ANTIPORTER NHAC-LIKE C-TERMINAL DOMAIN-CONTAINING PROTEIN"/>
    <property type="match status" value="1"/>
</dbReference>